<evidence type="ECO:0008006" key="4">
    <source>
        <dbReference type="Google" id="ProtNLM"/>
    </source>
</evidence>
<dbReference type="GO" id="GO:0000309">
    <property type="term" value="F:nicotinamide-nucleotide adenylyltransferase activity"/>
    <property type="evidence" value="ECO:0007669"/>
    <property type="project" value="TreeGrafter"/>
</dbReference>
<organism evidence="2 3">
    <name type="scientific">Neurospora hispaniola</name>
    <dbReference type="NCBI Taxonomy" id="588809"/>
    <lineage>
        <taxon>Eukaryota</taxon>
        <taxon>Fungi</taxon>
        <taxon>Dikarya</taxon>
        <taxon>Ascomycota</taxon>
        <taxon>Pezizomycotina</taxon>
        <taxon>Sordariomycetes</taxon>
        <taxon>Sordariomycetidae</taxon>
        <taxon>Sordariales</taxon>
        <taxon>Sordariaceae</taxon>
        <taxon>Neurospora</taxon>
    </lineage>
</organism>
<proteinExistence type="predicted"/>
<dbReference type="SUPFAM" id="SSF52374">
    <property type="entry name" value="Nucleotidylyl transferase"/>
    <property type="match status" value="1"/>
</dbReference>
<dbReference type="Gene3D" id="3.40.50.620">
    <property type="entry name" value="HUPs"/>
    <property type="match status" value="1"/>
</dbReference>
<feature type="region of interest" description="Disordered" evidence="1">
    <location>
        <begin position="182"/>
        <end position="212"/>
    </location>
</feature>
<comment type="caution">
    <text evidence="2">The sequence shown here is derived from an EMBL/GenBank/DDBJ whole genome shotgun (WGS) entry which is preliminary data.</text>
</comment>
<feature type="compositionally biased region" description="Low complexity" evidence="1">
    <location>
        <begin position="182"/>
        <end position="192"/>
    </location>
</feature>
<dbReference type="GO" id="GO:0016887">
    <property type="term" value="F:ATP hydrolysis activity"/>
    <property type="evidence" value="ECO:0007669"/>
    <property type="project" value="TreeGrafter"/>
</dbReference>
<sequence>MLGLFTPALHIEEAPAPDNKSMRWMDILPMPRAPQLRLHKAACLLMSFRDPWTSFQGYVAPSSPAIPPQWGGICHTIHRQPPARRHQHLEVPIIRQTSTLFTRTLLQSTLTLCLQCQTVADNKPTTMPHDDMLERSQSLLLRSATSRRHLTDFFSRALSAFQSSTDSPQNFQVVCTAPPASSSNASASAAAAHDAQGKLLHPQSPVPIPPTKRPHTLIVLDSSFNPPTLAHLRMATSAVHDVIKKKRKGEDEKDMSGLRLLLLLAVVNADKAPKPAAFDQRLAMMWAFAHDVQRALRGEAGESTNEVSPASGPGPKPEKPQIHDSSQLEATEEEQQKQGLPVDISVDIGLTSKPYFHEKSRVIAESEFYKPPQEEGEEDTMEQVILVGFDTLIRIFDPKYYGPATQVTAHAHDQSRKGSPIQQALDPMFKRAKLRVTLRTNDEWGGKQEQMAYLESLLSEEGLAKIGGSKEWAERIELVEGRRDGEEIVSSTYARKAAEREEWEKLRRLVSPEVGKWIEGERLYVVDVKPGAC</sequence>
<dbReference type="PANTHER" id="PTHR31285">
    <property type="entry name" value="NICOTINAMIDE MONONUCLEOTIDE ADENYLYLTRANSFERASE"/>
    <property type="match status" value="1"/>
</dbReference>
<dbReference type="InterPro" id="IPR014729">
    <property type="entry name" value="Rossmann-like_a/b/a_fold"/>
</dbReference>
<dbReference type="GeneID" id="87875013"/>
<protein>
    <recommendedName>
        <fullName evidence="4">Nicotinamide-nucleotide adenylyltransferase</fullName>
    </recommendedName>
</protein>
<dbReference type="Proteomes" id="UP001285908">
    <property type="component" value="Unassembled WGS sequence"/>
</dbReference>
<evidence type="ECO:0000313" key="2">
    <source>
        <dbReference type="EMBL" id="KAK3491114.1"/>
    </source>
</evidence>
<dbReference type="RefSeq" id="XP_062692297.1">
    <property type="nucleotide sequence ID" value="XM_062837391.1"/>
</dbReference>
<feature type="region of interest" description="Disordered" evidence="1">
    <location>
        <begin position="299"/>
        <end position="343"/>
    </location>
</feature>
<dbReference type="AlphaFoldDB" id="A0AAJ0MQQ0"/>
<accession>A0AAJ0MQQ0</accession>
<dbReference type="GO" id="GO:0005634">
    <property type="term" value="C:nucleus"/>
    <property type="evidence" value="ECO:0007669"/>
    <property type="project" value="TreeGrafter"/>
</dbReference>
<evidence type="ECO:0000256" key="1">
    <source>
        <dbReference type="SAM" id="MobiDB-lite"/>
    </source>
</evidence>
<dbReference type="PANTHER" id="PTHR31285:SF0">
    <property type="entry name" value="NICOTINAMIDE MONONUCLEOTIDE ADENYLYLTRANSFERASE"/>
    <property type="match status" value="1"/>
</dbReference>
<evidence type="ECO:0000313" key="3">
    <source>
        <dbReference type="Proteomes" id="UP001285908"/>
    </source>
</evidence>
<reference evidence="2 3" key="1">
    <citation type="journal article" date="2023" name="Mol. Phylogenet. Evol.">
        <title>Genome-scale phylogeny and comparative genomics of the fungal order Sordariales.</title>
        <authorList>
            <person name="Hensen N."/>
            <person name="Bonometti L."/>
            <person name="Westerberg I."/>
            <person name="Brannstrom I.O."/>
            <person name="Guillou S."/>
            <person name="Cros-Aarteil S."/>
            <person name="Calhoun S."/>
            <person name="Haridas S."/>
            <person name="Kuo A."/>
            <person name="Mondo S."/>
            <person name="Pangilinan J."/>
            <person name="Riley R."/>
            <person name="LaButti K."/>
            <person name="Andreopoulos B."/>
            <person name="Lipzen A."/>
            <person name="Chen C."/>
            <person name="Yan M."/>
            <person name="Daum C."/>
            <person name="Ng V."/>
            <person name="Clum A."/>
            <person name="Steindorff A."/>
            <person name="Ohm R.A."/>
            <person name="Martin F."/>
            <person name="Silar P."/>
            <person name="Natvig D.O."/>
            <person name="Lalanne C."/>
            <person name="Gautier V."/>
            <person name="Ament-Velasquez S.L."/>
            <person name="Kruys A."/>
            <person name="Hutchinson M.I."/>
            <person name="Powell A.J."/>
            <person name="Barry K."/>
            <person name="Miller A.N."/>
            <person name="Grigoriev I.V."/>
            <person name="Debuchy R."/>
            <person name="Gladieux P."/>
            <person name="Hiltunen Thoren M."/>
            <person name="Johannesson H."/>
        </authorList>
    </citation>
    <scope>NUCLEOTIDE SEQUENCE [LARGE SCALE GENOMIC DNA]</scope>
    <source>
        <strain evidence="2 3">FGSC 10403</strain>
    </source>
</reference>
<dbReference type="GO" id="GO:0005737">
    <property type="term" value="C:cytoplasm"/>
    <property type="evidence" value="ECO:0007669"/>
    <property type="project" value="TreeGrafter"/>
</dbReference>
<keyword evidence="3" id="KW-1185">Reference proteome</keyword>
<gene>
    <name evidence="2" type="ORF">B0T23DRAFT_383193</name>
</gene>
<name>A0AAJ0MQQ0_9PEZI</name>
<dbReference type="EMBL" id="JAULSX010000005">
    <property type="protein sequence ID" value="KAK3491114.1"/>
    <property type="molecule type" value="Genomic_DNA"/>
</dbReference>